<evidence type="ECO:0000256" key="10">
    <source>
        <dbReference type="ARBA" id="ARBA00023136"/>
    </source>
</evidence>
<evidence type="ECO:0000259" key="12">
    <source>
        <dbReference type="PROSITE" id="PS50939"/>
    </source>
</evidence>
<feature type="domain" description="Cytochrome b561" evidence="12">
    <location>
        <begin position="35"/>
        <end position="239"/>
    </location>
</feature>
<evidence type="ECO:0000313" key="14">
    <source>
        <dbReference type="WBParaSite" id="TMUE_2000007479.1"/>
    </source>
</evidence>
<dbReference type="PANTHER" id="PTHR10106">
    <property type="entry name" value="CYTOCHROME B561-RELATED"/>
    <property type="match status" value="1"/>
</dbReference>
<evidence type="ECO:0000256" key="8">
    <source>
        <dbReference type="ARBA" id="ARBA00022989"/>
    </source>
</evidence>
<accession>A0A5S6QJY7</accession>
<evidence type="ECO:0000256" key="2">
    <source>
        <dbReference type="ARBA" id="ARBA00004141"/>
    </source>
</evidence>
<dbReference type="STRING" id="70415.A0A5S6QJY7"/>
<evidence type="ECO:0000256" key="5">
    <source>
        <dbReference type="ARBA" id="ARBA00022692"/>
    </source>
</evidence>
<protein>
    <submittedName>
        <fullName evidence="14">Cytochrome b561 domain-containing protein</fullName>
    </submittedName>
</protein>
<dbReference type="Gene3D" id="1.20.120.1770">
    <property type="match status" value="1"/>
</dbReference>
<evidence type="ECO:0000256" key="7">
    <source>
        <dbReference type="ARBA" id="ARBA00022982"/>
    </source>
</evidence>
<evidence type="ECO:0000256" key="9">
    <source>
        <dbReference type="ARBA" id="ARBA00023004"/>
    </source>
</evidence>
<keyword evidence="9" id="KW-0408">Iron</keyword>
<evidence type="ECO:0000256" key="11">
    <source>
        <dbReference type="SAM" id="Phobius"/>
    </source>
</evidence>
<keyword evidence="6" id="KW-0479">Metal-binding</keyword>
<keyword evidence="4" id="KW-0349">Heme</keyword>
<dbReference type="PANTHER" id="PTHR10106:SF0">
    <property type="entry name" value="LD36721P"/>
    <property type="match status" value="1"/>
</dbReference>
<comment type="cofactor">
    <cofactor evidence="1">
        <name>heme b</name>
        <dbReference type="ChEBI" id="CHEBI:60344"/>
    </cofactor>
</comment>
<evidence type="ECO:0000256" key="1">
    <source>
        <dbReference type="ARBA" id="ARBA00001970"/>
    </source>
</evidence>
<keyword evidence="7" id="KW-0249">Electron transport</keyword>
<dbReference type="FunFam" id="1.20.120.1770:FF:000001">
    <property type="entry name" value="Cytochrome b reductase 1"/>
    <property type="match status" value="1"/>
</dbReference>
<dbReference type="AlphaFoldDB" id="A0A5S6QJY7"/>
<feature type="transmembrane region" description="Helical" evidence="11">
    <location>
        <begin position="73"/>
        <end position="93"/>
    </location>
</feature>
<keyword evidence="8 11" id="KW-1133">Transmembrane helix</keyword>
<evidence type="ECO:0000256" key="3">
    <source>
        <dbReference type="ARBA" id="ARBA00022448"/>
    </source>
</evidence>
<evidence type="ECO:0000256" key="6">
    <source>
        <dbReference type="ARBA" id="ARBA00022723"/>
    </source>
</evidence>
<dbReference type="GO" id="GO:0016020">
    <property type="term" value="C:membrane"/>
    <property type="evidence" value="ECO:0007669"/>
    <property type="project" value="UniProtKB-SubCell"/>
</dbReference>
<comment type="subcellular location">
    <subcellularLocation>
        <location evidence="2">Membrane</location>
        <topology evidence="2">Multi-pass membrane protein</topology>
    </subcellularLocation>
</comment>
<feature type="transmembrane region" description="Helical" evidence="11">
    <location>
        <begin position="217"/>
        <end position="238"/>
    </location>
</feature>
<keyword evidence="13" id="KW-1185">Reference proteome</keyword>
<feature type="transmembrane region" description="Helical" evidence="11">
    <location>
        <begin position="34"/>
        <end position="53"/>
    </location>
</feature>
<feature type="transmembrane region" description="Helical" evidence="11">
    <location>
        <begin position="105"/>
        <end position="124"/>
    </location>
</feature>
<reference evidence="14" key="1">
    <citation type="submission" date="2019-12" db="UniProtKB">
        <authorList>
            <consortium name="WormBaseParasite"/>
        </authorList>
    </citation>
    <scope>IDENTIFICATION</scope>
</reference>
<feature type="transmembrane region" description="Helical" evidence="11">
    <location>
        <begin position="144"/>
        <end position="165"/>
    </location>
</feature>
<sequence>MRLFQQIGYRMASLVTPTQNPNALPLRQFKTGCTIAHVLGLTAVILVSVWMGAYGVGFEWEGNPAGMFRYHPMLMVIGLQLLMGEAALTYRMLRYTRKSITKPIHIALHTITLVCFVLALKAVFYSHNYMLPPVANMYSLHSWVGMSVVLLFCMQYAFGFYAFFYPKVVPSTGEKMMPFHRLTGRLLLVAATANALMGISEYSAWNVKCWSQFCSEGMIANFTGVLLLLYCAVVLYLLSKDSFKREPLPEEATFRDLASH</sequence>
<dbReference type="GO" id="GO:0046872">
    <property type="term" value="F:metal ion binding"/>
    <property type="evidence" value="ECO:0007669"/>
    <property type="project" value="UniProtKB-KW"/>
</dbReference>
<feature type="transmembrane region" description="Helical" evidence="11">
    <location>
        <begin position="186"/>
        <end position="205"/>
    </location>
</feature>
<evidence type="ECO:0000313" key="13">
    <source>
        <dbReference type="Proteomes" id="UP000046395"/>
    </source>
</evidence>
<keyword evidence="5 11" id="KW-0812">Transmembrane</keyword>
<evidence type="ECO:0000256" key="4">
    <source>
        <dbReference type="ARBA" id="ARBA00022617"/>
    </source>
</evidence>
<keyword evidence="10 11" id="KW-0472">Membrane</keyword>
<dbReference type="Proteomes" id="UP000046395">
    <property type="component" value="Unassembled WGS sequence"/>
</dbReference>
<dbReference type="Pfam" id="PF03188">
    <property type="entry name" value="Cytochrom_B561"/>
    <property type="match status" value="1"/>
</dbReference>
<dbReference type="GO" id="GO:0016491">
    <property type="term" value="F:oxidoreductase activity"/>
    <property type="evidence" value="ECO:0007669"/>
    <property type="project" value="InterPro"/>
</dbReference>
<proteinExistence type="predicted"/>
<name>A0A5S6QJY7_TRIMR</name>
<dbReference type="SMART" id="SM00665">
    <property type="entry name" value="B561"/>
    <property type="match status" value="1"/>
</dbReference>
<dbReference type="InterPro" id="IPR043205">
    <property type="entry name" value="CYB561/CYBRD1-like"/>
</dbReference>
<keyword evidence="3" id="KW-0813">Transport</keyword>
<dbReference type="PROSITE" id="PS50939">
    <property type="entry name" value="CYTOCHROME_B561"/>
    <property type="match status" value="1"/>
</dbReference>
<organism evidence="13 14">
    <name type="scientific">Trichuris muris</name>
    <name type="common">Mouse whipworm</name>
    <dbReference type="NCBI Taxonomy" id="70415"/>
    <lineage>
        <taxon>Eukaryota</taxon>
        <taxon>Metazoa</taxon>
        <taxon>Ecdysozoa</taxon>
        <taxon>Nematoda</taxon>
        <taxon>Enoplea</taxon>
        <taxon>Dorylaimia</taxon>
        <taxon>Trichinellida</taxon>
        <taxon>Trichuridae</taxon>
        <taxon>Trichuris</taxon>
    </lineage>
</organism>
<dbReference type="InterPro" id="IPR006593">
    <property type="entry name" value="Cyt_b561/ferric_Rdtase_TM"/>
</dbReference>
<dbReference type="WBParaSite" id="TMUE_2000007479.1">
    <property type="protein sequence ID" value="TMUE_2000007479.1"/>
    <property type="gene ID" value="WBGene00290856"/>
</dbReference>